<dbReference type="AlphaFoldDB" id="A0A939QH06"/>
<reference evidence="2" key="1">
    <citation type="submission" date="2021-03" db="EMBL/GenBank/DDBJ databases">
        <title>Microbacterium sp. nov., a novel actinobacterium isolated from cow dung.</title>
        <authorList>
            <person name="Zhang L."/>
        </authorList>
    </citation>
    <scope>NUCLEOTIDE SEQUENCE</scope>
    <source>
        <strain evidence="2">NEAU-LLB</strain>
    </source>
</reference>
<evidence type="ECO:0000313" key="3">
    <source>
        <dbReference type="Proteomes" id="UP000680132"/>
    </source>
</evidence>
<dbReference type="InterPro" id="IPR029062">
    <property type="entry name" value="Class_I_gatase-like"/>
</dbReference>
<evidence type="ECO:0000313" key="2">
    <source>
        <dbReference type="EMBL" id="MBO3662628.1"/>
    </source>
</evidence>
<keyword evidence="3" id="KW-1185">Reference proteome</keyword>
<dbReference type="EMBL" id="JAGFOA010000001">
    <property type="protein sequence ID" value="MBO3662628.1"/>
    <property type="molecule type" value="Genomic_DNA"/>
</dbReference>
<dbReference type="Gene3D" id="3.40.50.880">
    <property type="match status" value="1"/>
</dbReference>
<organism evidence="2 3">
    <name type="scientific">Microbacterium stercoris</name>
    <dbReference type="NCBI Taxonomy" id="2820289"/>
    <lineage>
        <taxon>Bacteria</taxon>
        <taxon>Bacillati</taxon>
        <taxon>Actinomycetota</taxon>
        <taxon>Actinomycetes</taxon>
        <taxon>Micrococcales</taxon>
        <taxon>Microbacteriaceae</taxon>
        <taxon>Microbacterium</taxon>
    </lineage>
</organism>
<dbReference type="InterPro" id="IPR029010">
    <property type="entry name" value="ThuA-like"/>
</dbReference>
<sequence>MIATADGRYRDPWHPFDETTQCLREILEERGCEIRILPVDEALQALEGADLLVVNAGDPWREGAFGAPEASARGLEAALARGIGVLAVHAASASLRDYAAWAAAIGRVWLPGGVSMHPEIGETTLEWHDHPLAGSEPLTLFDERYSFLQAVGESDVVASHDHDGVTHPLVWTRRHGAARVAVDLLGHSARSFEAPGHRALVGRLIDWAIGS</sequence>
<comment type="caution">
    <text evidence="2">The sequence shown here is derived from an EMBL/GenBank/DDBJ whole genome shotgun (WGS) entry which is preliminary data.</text>
</comment>
<dbReference type="RefSeq" id="WP_208500283.1">
    <property type="nucleotide sequence ID" value="NZ_JAGFOA010000001.1"/>
</dbReference>
<gene>
    <name evidence="2" type="ORF">J5V96_03780</name>
</gene>
<dbReference type="Pfam" id="PF06283">
    <property type="entry name" value="ThuA"/>
    <property type="match status" value="1"/>
</dbReference>
<proteinExistence type="predicted"/>
<evidence type="ECO:0000259" key="1">
    <source>
        <dbReference type="Pfam" id="PF06283"/>
    </source>
</evidence>
<protein>
    <submittedName>
        <fullName evidence="2">ThuA domain-containing protein</fullName>
    </submittedName>
</protein>
<dbReference type="Proteomes" id="UP000680132">
    <property type="component" value="Unassembled WGS sequence"/>
</dbReference>
<dbReference type="SUPFAM" id="SSF52317">
    <property type="entry name" value="Class I glutamine amidotransferase-like"/>
    <property type="match status" value="1"/>
</dbReference>
<feature type="domain" description="ThuA-like" evidence="1">
    <location>
        <begin position="16"/>
        <end position="208"/>
    </location>
</feature>
<accession>A0A939QH06</accession>
<name>A0A939QH06_9MICO</name>